<reference evidence="1 2" key="1">
    <citation type="journal article" date="2012" name="ISME J.">
        <title>Nitrification expanded: discovery, physiology and genomics of a nitrite-oxidizing bacterium from the phylum Chloroflexi.</title>
        <authorList>
            <person name="Sorokin D.Y."/>
            <person name="Lucker S."/>
            <person name="Vejmelkova D."/>
            <person name="Kostrikina N.A."/>
            <person name="Kleerebezem R."/>
            <person name="Rijpstra W.I."/>
            <person name="Damste J.S."/>
            <person name="Le Paslier D."/>
            <person name="Muyzer G."/>
            <person name="Wagner M."/>
            <person name="van Loosdrecht M.C."/>
            <person name="Daims H."/>
        </authorList>
    </citation>
    <scope>NUCLEOTIDE SEQUENCE [LARGE SCALE GENOMIC DNA]</scope>
    <source>
        <strain evidence="2">none</strain>
    </source>
</reference>
<dbReference type="Proteomes" id="UP000004221">
    <property type="component" value="Unassembled WGS sequence"/>
</dbReference>
<dbReference type="AlphaFoldDB" id="I4EGA0"/>
<evidence type="ECO:0000313" key="2">
    <source>
        <dbReference type="Proteomes" id="UP000004221"/>
    </source>
</evidence>
<organism evidence="1 2">
    <name type="scientific">Nitrolancea hollandica Lb</name>
    <dbReference type="NCBI Taxonomy" id="1129897"/>
    <lineage>
        <taxon>Bacteria</taxon>
        <taxon>Pseudomonadati</taxon>
        <taxon>Thermomicrobiota</taxon>
        <taxon>Thermomicrobia</taxon>
        <taxon>Sphaerobacterales</taxon>
        <taxon>Sphaerobacterineae</taxon>
        <taxon>Sphaerobacteraceae</taxon>
        <taxon>Nitrolancea</taxon>
    </lineage>
</organism>
<gene>
    <name evidence="1" type="ORF">NITHO_2640002</name>
</gene>
<dbReference type="EMBL" id="CAGS01000184">
    <property type="protein sequence ID" value="CCF83712.1"/>
    <property type="molecule type" value="Genomic_DNA"/>
</dbReference>
<proteinExistence type="predicted"/>
<accession>I4EGA0</accession>
<comment type="caution">
    <text evidence="1">The sequence shown here is derived from an EMBL/GenBank/DDBJ whole genome shotgun (WGS) entry which is preliminary data.</text>
</comment>
<sequence>MPRYCVCAWSMTRPGTFLVRDEDGNCSVFFTSTGSLSVTTLDPALIDAIIRCDGWCRIEAETWLSLEELRHHVIGTTYTQSQEPLQPEA</sequence>
<evidence type="ECO:0000313" key="1">
    <source>
        <dbReference type="EMBL" id="CCF83712.1"/>
    </source>
</evidence>
<keyword evidence="2" id="KW-1185">Reference proteome</keyword>
<name>I4EGA0_9BACT</name>
<protein>
    <submittedName>
        <fullName evidence="1">Uncharacterized protein</fullName>
    </submittedName>
</protein>